<evidence type="ECO:0000313" key="3">
    <source>
        <dbReference type="EMBL" id="MFC0474280.1"/>
    </source>
</evidence>
<sequence>MENQKKNTITIKIDGKSRTYQENKQKSKPEKMTSSKTFVEDDGRKLEFDRRPVEKPSIKEPNYEEVAAASAEKDEEDFDWILPDTSEEPELEEYKIASYTSKPTKGKSVIKSLKKNKNNLSPSIFFALFFAVIIGMSFGFILLRLVITDQTLGGQEVVTTVPPTEQQSEQANVVSYTLPVVSTFVVQESAYSSVEAANEDKKVLDQKGIPTSVVTTDRSYLLVGISVTKESGKAIGERLTEKGIDIYVKEIQVGGIQLNEITSMEQKLLEQASQLYAPLVTISTSLTLEQTIPEEASTNVTQMKVEWDKINNKDLKSERMIQIKEELDKAITIALNPSKEKSTELQEHLLSFLSLYQSEK</sequence>
<evidence type="ECO:0000256" key="1">
    <source>
        <dbReference type="SAM" id="MobiDB-lite"/>
    </source>
</evidence>
<accession>A0ABV6KMX7</accession>
<gene>
    <name evidence="3" type="ORF">ACFFHF_03080</name>
</gene>
<name>A0ABV6KMX7_9BACI</name>
<proteinExistence type="predicted"/>
<protein>
    <recommendedName>
        <fullName evidence="5">SPOR domain-containing protein</fullName>
    </recommendedName>
</protein>
<dbReference type="RefSeq" id="WP_160547623.1">
    <property type="nucleotide sequence ID" value="NZ_JBHLUU010000015.1"/>
</dbReference>
<keyword evidence="2" id="KW-1133">Transmembrane helix</keyword>
<evidence type="ECO:0000256" key="2">
    <source>
        <dbReference type="SAM" id="Phobius"/>
    </source>
</evidence>
<dbReference type="Proteomes" id="UP001589738">
    <property type="component" value="Unassembled WGS sequence"/>
</dbReference>
<organism evidence="3 4">
    <name type="scientific">Robertmurraya beringensis</name>
    <dbReference type="NCBI Taxonomy" id="641660"/>
    <lineage>
        <taxon>Bacteria</taxon>
        <taxon>Bacillati</taxon>
        <taxon>Bacillota</taxon>
        <taxon>Bacilli</taxon>
        <taxon>Bacillales</taxon>
        <taxon>Bacillaceae</taxon>
        <taxon>Robertmurraya</taxon>
    </lineage>
</organism>
<keyword evidence="2" id="KW-0812">Transmembrane</keyword>
<feature type="compositionally biased region" description="Basic and acidic residues" evidence="1">
    <location>
        <begin position="13"/>
        <end position="62"/>
    </location>
</feature>
<keyword evidence="4" id="KW-1185">Reference proteome</keyword>
<dbReference type="EMBL" id="JBHLUU010000015">
    <property type="protein sequence ID" value="MFC0474280.1"/>
    <property type="molecule type" value="Genomic_DNA"/>
</dbReference>
<keyword evidence="2" id="KW-0472">Membrane</keyword>
<feature type="transmembrane region" description="Helical" evidence="2">
    <location>
        <begin position="124"/>
        <end position="147"/>
    </location>
</feature>
<evidence type="ECO:0000313" key="4">
    <source>
        <dbReference type="Proteomes" id="UP001589738"/>
    </source>
</evidence>
<evidence type="ECO:0008006" key="5">
    <source>
        <dbReference type="Google" id="ProtNLM"/>
    </source>
</evidence>
<feature type="region of interest" description="Disordered" evidence="1">
    <location>
        <begin position="1"/>
        <end position="73"/>
    </location>
</feature>
<feature type="compositionally biased region" description="Polar residues" evidence="1">
    <location>
        <begin position="1"/>
        <end position="10"/>
    </location>
</feature>
<comment type="caution">
    <text evidence="3">The sequence shown here is derived from an EMBL/GenBank/DDBJ whole genome shotgun (WGS) entry which is preliminary data.</text>
</comment>
<reference evidence="3 4" key="1">
    <citation type="submission" date="2024-09" db="EMBL/GenBank/DDBJ databases">
        <authorList>
            <person name="Sun Q."/>
            <person name="Mori K."/>
        </authorList>
    </citation>
    <scope>NUCLEOTIDE SEQUENCE [LARGE SCALE GENOMIC DNA]</scope>
    <source>
        <strain evidence="3 4">CGMCC 1.9126</strain>
    </source>
</reference>